<dbReference type="RefSeq" id="WP_382364169.1">
    <property type="nucleotide sequence ID" value="NZ_JBHLWV010000020.1"/>
</dbReference>
<dbReference type="InterPro" id="IPR012349">
    <property type="entry name" value="Split_barrel_FMN-bd"/>
</dbReference>
<dbReference type="Proteomes" id="UP001589783">
    <property type="component" value="Unassembled WGS sequence"/>
</dbReference>
<dbReference type="EMBL" id="JBHLWV010000020">
    <property type="protein sequence ID" value="MFC0315459.1"/>
    <property type="molecule type" value="Genomic_DNA"/>
</dbReference>
<accession>A0ABV6H988</accession>
<protein>
    <submittedName>
        <fullName evidence="1">Pyridoxamine 5'-phosphate oxidase family protein</fullName>
    </submittedName>
</protein>
<evidence type="ECO:0000313" key="2">
    <source>
        <dbReference type="Proteomes" id="UP001589783"/>
    </source>
</evidence>
<proteinExistence type="predicted"/>
<gene>
    <name evidence="1" type="ORF">ACFFJD_11430</name>
</gene>
<dbReference type="SUPFAM" id="SSF50475">
    <property type="entry name" value="FMN-binding split barrel"/>
    <property type="match status" value="1"/>
</dbReference>
<reference evidence="1 2" key="1">
    <citation type="submission" date="2024-09" db="EMBL/GenBank/DDBJ databases">
        <authorList>
            <person name="Sun Q."/>
            <person name="Mori K."/>
        </authorList>
    </citation>
    <scope>NUCLEOTIDE SEQUENCE [LARGE SCALE GENOMIC DNA]</scope>
    <source>
        <strain evidence="1 2">CCM 7957</strain>
    </source>
</reference>
<organism evidence="1 2">
    <name type="scientific">Gordonia phosphorivorans</name>
    <dbReference type="NCBI Taxonomy" id="1056982"/>
    <lineage>
        <taxon>Bacteria</taxon>
        <taxon>Bacillati</taxon>
        <taxon>Actinomycetota</taxon>
        <taxon>Actinomycetes</taxon>
        <taxon>Mycobacteriales</taxon>
        <taxon>Gordoniaceae</taxon>
        <taxon>Gordonia</taxon>
    </lineage>
</organism>
<name>A0ABV6H988_9ACTN</name>
<evidence type="ECO:0000313" key="1">
    <source>
        <dbReference type="EMBL" id="MFC0315459.1"/>
    </source>
</evidence>
<comment type="caution">
    <text evidence="1">The sequence shown here is derived from an EMBL/GenBank/DDBJ whole genome shotgun (WGS) entry which is preliminary data.</text>
</comment>
<keyword evidence="2" id="KW-1185">Reference proteome</keyword>
<dbReference type="Gene3D" id="2.30.110.10">
    <property type="entry name" value="Electron Transport, Fmn-binding Protein, Chain A"/>
    <property type="match status" value="1"/>
</dbReference>
<sequence>MAPPDERAWRRLADGDHAVLATVHPARGVDAVPVVYAVHDGHVGIPIDLIKPKSSTRLQRERNLAADPRATLLVEHWDADDWTRLWWVRAELRWVGEDAAGREDALAELLEQRYAQYAGRPFARILVLRVVRLTGWSAAVSPDVDGA</sequence>